<feature type="domain" description="Phasin" evidence="2">
    <location>
        <begin position="6"/>
        <end position="108"/>
    </location>
</feature>
<comment type="caution">
    <text evidence="3">The sequence shown here is derived from an EMBL/GenBank/DDBJ whole genome shotgun (WGS) entry which is preliminary data.</text>
</comment>
<evidence type="ECO:0000313" key="3">
    <source>
        <dbReference type="EMBL" id="GHE29773.1"/>
    </source>
</evidence>
<feature type="coiled-coil region" evidence="1">
    <location>
        <begin position="105"/>
        <end position="146"/>
    </location>
</feature>
<dbReference type="Proteomes" id="UP000636453">
    <property type="component" value="Unassembled WGS sequence"/>
</dbReference>
<gene>
    <name evidence="3" type="ORF">GCM10007167_09480</name>
</gene>
<dbReference type="OrthoDB" id="6058047at2"/>
<organism evidence="3 4">
    <name type="scientific">Vulcaniibacterium thermophilum</name>
    <dbReference type="NCBI Taxonomy" id="1169913"/>
    <lineage>
        <taxon>Bacteria</taxon>
        <taxon>Pseudomonadati</taxon>
        <taxon>Pseudomonadota</taxon>
        <taxon>Gammaproteobacteria</taxon>
        <taxon>Lysobacterales</taxon>
        <taxon>Lysobacteraceae</taxon>
        <taxon>Vulcaniibacterium</taxon>
    </lineage>
</organism>
<evidence type="ECO:0000259" key="2">
    <source>
        <dbReference type="Pfam" id="PF09361"/>
    </source>
</evidence>
<keyword evidence="4" id="KW-1185">Reference proteome</keyword>
<name>A0A918YZI7_9GAMM</name>
<proteinExistence type="predicted"/>
<evidence type="ECO:0000256" key="1">
    <source>
        <dbReference type="SAM" id="Coils"/>
    </source>
</evidence>
<dbReference type="RefSeq" id="WP_146474243.1">
    <property type="nucleotide sequence ID" value="NZ_BNCF01000004.1"/>
</dbReference>
<reference evidence="3" key="2">
    <citation type="submission" date="2020-09" db="EMBL/GenBank/DDBJ databases">
        <authorList>
            <person name="Sun Q."/>
            <person name="Kim S."/>
        </authorList>
    </citation>
    <scope>NUCLEOTIDE SEQUENCE</scope>
    <source>
        <strain evidence="3">KCTC 32020</strain>
    </source>
</reference>
<protein>
    <recommendedName>
        <fullName evidence="2">Phasin domain-containing protein</fullName>
    </recommendedName>
</protein>
<accession>A0A918YZI7</accession>
<dbReference type="Pfam" id="PF09361">
    <property type="entry name" value="Phasin_2"/>
    <property type="match status" value="1"/>
</dbReference>
<keyword evidence="1" id="KW-0175">Coiled coil</keyword>
<reference evidence="3" key="1">
    <citation type="journal article" date="2014" name="Int. J. Syst. Evol. Microbiol.">
        <title>Complete genome sequence of Corynebacterium casei LMG S-19264T (=DSM 44701T), isolated from a smear-ripened cheese.</title>
        <authorList>
            <consortium name="US DOE Joint Genome Institute (JGI-PGF)"/>
            <person name="Walter F."/>
            <person name="Albersmeier A."/>
            <person name="Kalinowski J."/>
            <person name="Ruckert C."/>
        </authorList>
    </citation>
    <scope>NUCLEOTIDE SEQUENCE</scope>
    <source>
        <strain evidence="3">KCTC 32020</strain>
    </source>
</reference>
<evidence type="ECO:0000313" key="4">
    <source>
        <dbReference type="Proteomes" id="UP000636453"/>
    </source>
</evidence>
<dbReference type="AlphaFoldDB" id="A0A918YZI7"/>
<sequence length="148" mass="16146">MYPFNEQIVAATRQFADAAAQVNRLALKNAEAVIGLQLVAVEERVGATFAFFNEAAEARDFDAVKTLWPKGLQVARENVERAVTTAQDVLGRTLKTQEAIAELAKTQFERNAAQAQDTVRQAQDSVQQATETLQKAAKAAARQNDARA</sequence>
<dbReference type="EMBL" id="BNCF01000004">
    <property type="protein sequence ID" value="GHE29773.1"/>
    <property type="molecule type" value="Genomic_DNA"/>
</dbReference>
<dbReference type="InterPro" id="IPR018968">
    <property type="entry name" value="Phasin"/>
</dbReference>